<keyword evidence="1" id="KW-1133">Transmembrane helix</keyword>
<comment type="caution">
    <text evidence="2">The sequence shown here is derived from an EMBL/GenBank/DDBJ whole genome shotgun (WGS) entry which is preliminary data.</text>
</comment>
<evidence type="ECO:0000313" key="2">
    <source>
        <dbReference type="EMBL" id="GBM60780.1"/>
    </source>
</evidence>
<keyword evidence="1" id="KW-0472">Membrane</keyword>
<dbReference type="Proteomes" id="UP000499080">
    <property type="component" value="Unassembled WGS sequence"/>
</dbReference>
<dbReference type="EMBL" id="BGPR01101757">
    <property type="protein sequence ID" value="GBM60780.1"/>
    <property type="molecule type" value="Genomic_DNA"/>
</dbReference>
<feature type="transmembrane region" description="Helical" evidence="1">
    <location>
        <begin position="20"/>
        <end position="38"/>
    </location>
</feature>
<evidence type="ECO:0008006" key="4">
    <source>
        <dbReference type="Google" id="ProtNLM"/>
    </source>
</evidence>
<evidence type="ECO:0000256" key="1">
    <source>
        <dbReference type="SAM" id="Phobius"/>
    </source>
</evidence>
<name>A0A4Y2H3V4_ARAVE</name>
<dbReference type="AlphaFoldDB" id="A0A4Y2H3V4"/>
<sequence>MFESYMIDQSMMAIRRLHTIFWISYLLFHFLLSSLYSGSPNDVPFTVQEAVHVIKSLPNRKAPGINGIDNLVLNSLHRAFPDLLLNFFNKCLEHSTFSDSSKISNVILFQKNPVQIRKFQHHIDQYLFYQL</sequence>
<gene>
    <name evidence="2" type="ORF">AVEN_203333_1</name>
</gene>
<proteinExistence type="predicted"/>
<organism evidence="2 3">
    <name type="scientific">Araneus ventricosus</name>
    <name type="common">Orbweaver spider</name>
    <name type="synonym">Epeira ventricosa</name>
    <dbReference type="NCBI Taxonomy" id="182803"/>
    <lineage>
        <taxon>Eukaryota</taxon>
        <taxon>Metazoa</taxon>
        <taxon>Ecdysozoa</taxon>
        <taxon>Arthropoda</taxon>
        <taxon>Chelicerata</taxon>
        <taxon>Arachnida</taxon>
        <taxon>Araneae</taxon>
        <taxon>Araneomorphae</taxon>
        <taxon>Entelegynae</taxon>
        <taxon>Araneoidea</taxon>
        <taxon>Araneidae</taxon>
        <taxon>Araneus</taxon>
    </lineage>
</organism>
<keyword evidence="1" id="KW-0812">Transmembrane</keyword>
<keyword evidence="3" id="KW-1185">Reference proteome</keyword>
<reference evidence="2 3" key="1">
    <citation type="journal article" date="2019" name="Sci. Rep.">
        <title>Orb-weaving spider Araneus ventricosus genome elucidates the spidroin gene catalogue.</title>
        <authorList>
            <person name="Kono N."/>
            <person name="Nakamura H."/>
            <person name="Ohtoshi R."/>
            <person name="Moran D.A.P."/>
            <person name="Shinohara A."/>
            <person name="Yoshida Y."/>
            <person name="Fujiwara M."/>
            <person name="Mori M."/>
            <person name="Tomita M."/>
            <person name="Arakawa K."/>
        </authorList>
    </citation>
    <scope>NUCLEOTIDE SEQUENCE [LARGE SCALE GENOMIC DNA]</scope>
</reference>
<evidence type="ECO:0000313" key="3">
    <source>
        <dbReference type="Proteomes" id="UP000499080"/>
    </source>
</evidence>
<protein>
    <recommendedName>
        <fullName evidence="4">Reverse transcriptase domain-containing protein</fullName>
    </recommendedName>
</protein>
<dbReference type="OrthoDB" id="411871at2759"/>
<accession>A0A4Y2H3V4</accession>